<keyword evidence="2" id="KW-1133">Transmembrane helix</keyword>
<evidence type="ECO:0000313" key="5">
    <source>
        <dbReference type="Proteomes" id="UP000011575"/>
    </source>
</evidence>
<dbReference type="Pfam" id="PF00535">
    <property type="entry name" value="Glycos_transf_2"/>
    <property type="match status" value="1"/>
</dbReference>
<dbReference type="InterPro" id="IPR001173">
    <property type="entry name" value="Glyco_trans_2-like"/>
</dbReference>
<dbReference type="NCBIfam" id="TIGR04182">
    <property type="entry name" value="glyco_TIGR04182"/>
    <property type="match status" value="1"/>
</dbReference>
<proteinExistence type="predicted"/>
<protein>
    <submittedName>
        <fullName evidence="4">Glycosyl transferase family 2</fullName>
    </submittedName>
</protein>
<name>M0PIL1_9EURY</name>
<evidence type="ECO:0000313" key="4">
    <source>
        <dbReference type="EMBL" id="EMA69768.1"/>
    </source>
</evidence>
<evidence type="ECO:0000259" key="3">
    <source>
        <dbReference type="Pfam" id="PF00535"/>
    </source>
</evidence>
<feature type="transmembrane region" description="Helical" evidence="2">
    <location>
        <begin position="230"/>
        <end position="253"/>
    </location>
</feature>
<keyword evidence="2" id="KW-0472">Membrane</keyword>
<keyword evidence="5" id="KW-1185">Reference proteome</keyword>
<feature type="region of interest" description="Disordered" evidence="1">
    <location>
        <begin position="307"/>
        <end position="355"/>
    </location>
</feature>
<evidence type="ECO:0000256" key="2">
    <source>
        <dbReference type="SAM" id="Phobius"/>
    </source>
</evidence>
<dbReference type="InterPro" id="IPR026456">
    <property type="entry name" value="GCTrfase_AglJ"/>
</dbReference>
<dbReference type="Proteomes" id="UP000011575">
    <property type="component" value="Unassembled WGS sequence"/>
</dbReference>
<dbReference type="CDD" id="cd04179">
    <property type="entry name" value="DPM_DPG-synthase_like"/>
    <property type="match status" value="1"/>
</dbReference>
<sequence>MSDYDDVCVLLPTMDEVETVARVVEAFRDAGINEVLVIDGGSTDGTQSAAREAGARVVEQSGRGKGQAVREAVRDHIEAPYVVMADADATYDVTDVDAMLDPLLAGDADHVIGNRFADMRPGAMTRLNRIGNRVINLSFRTIHGKNFRDILSGYRAFTRDSFLRLHLTADGFGIETEMAVECVKNQLSVAVVPITYRERPGGSATNLHPIRDGGVIFLELYRKAKTNNPLFYFGSLGAISTTAGGIMTAYVLYRWFAFGISHEVIAIGAVGATILGIQLLIFGVLADMIHSLHHEQVARYERLAADRTGDSASGQRADRPADRAPEQSTDERTDRSTQGSIASGEGTEPPLHGDN</sequence>
<dbReference type="InterPro" id="IPR029044">
    <property type="entry name" value="Nucleotide-diphossugar_trans"/>
</dbReference>
<feature type="domain" description="Glycosyltransferase 2-like" evidence="3">
    <location>
        <begin position="8"/>
        <end position="160"/>
    </location>
</feature>
<dbReference type="Gene3D" id="3.90.550.10">
    <property type="entry name" value="Spore Coat Polysaccharide Biosynthesis Protein SpsA, Chain A"/>
    <property type="match status" value="1"/>
</dbReference>
<feature type="transmembrane region" description="Helical" evidence="2">
    <location>
        <begin position="265"/>
        <end position="286"/>
    </location>
</feature>
<evidence type="ECO:0000256" key="1">
    <source>
        <dbReference type="SAM" id="MobiDB-lite"/>
    </source>
</evidence>
<reference evidence="4 5" key="1">
    <citation type="journal article" date="2014" name="PLoS Genet.">
        <title>Phylogenetically driven sequencing of extremely halophilic archaea reveals strategies for static and dynamic osmo-response.</title>
        <authorList>
            <person name="Becker E.A."/>
            <person name="Seitzer P.M."/>
            <person name="Tritt A."/>
            <person name="Larsen D."/>
            <person name="Krusor M."/>
            <person name="Yao A.I."/>
            <person name="Wu D."/>
            <person name="Madern D."/>
            <person name="Eisen J.A."/>
            <person name="Darling A.E."/>
            <person name="Facciotti M.T."/>
        </authorList>
    </citation>
    <scope>NUCLEOTIDE SEQUENCE [LARGE SCALE GENOMIC DNA]</scope>
    <source>
        <strain evidence="4 5">JCM 13560</strain>
    </source>
</reference>
<dbReference type="EMBL" id="AOJI01000013">
    <property type="protein sequence ID" value="EMA69768.1"/>
    <property type="molecule type" value="Genomic_DNA"/>
</dbReference>
<dbReference type="GO" id="GO:0016757">
    <property type="term" value="F:glycosyltransferase activity"/>
    <property type="evidence" value="ECO:0007669"/>
    <property type="project" value="InterPro"/>
</dbReference>
<dbReference type="STRING" id="1230454.C461_02536"/>
<dbReference type="InterPro" id="IPR050256">
    <property type="entry name" value="Glycosyltransferase_2"/>
</dbReference>
<organism evidence="4 5">
    <name type="scientific">Halorubrum aidingense JCM 13560</name>
    <dbReference type="NCBI Taxonomy" id="1230454"/>
    <lineage>
        <taxon>Archaea</taxon>
        <taxon>Methanobacteriati</taxon>
        <taxon>Methanobacteriota</taxon>
        <taxon>Stenosarchaea group</taxon>
        <taxon>Halobacteria</taxon>
        <taxon>Halobacteriales</taxon>
        <taxon>Haloferacaceae</taxon>
        <taxon>Halorubrum</taxon>
    </lineage>
</organism>
<keyword evidence="4" id="KW-0808">Transferase</keyword>
<dbReference type="SUPFAM" id="SSF53448">
    <property type="entry name" value="Nucleotide-diphospho-sugar transferases"/>
    <property type="match status" value="1"/>
</dbReference>
<comment type="caution">
    <text evidence="4">The sequence shown here is derived from an EMBL/GenBank/DDBJ whole genome shotgun (WGS) entry which is preliminary data.</text>
</comment>
<dbReference type="PATRIC" id="fig|1230454.4.peg.521"/>
<dbReference type="OrthoDB" id="103472at2157"/>
<dbReference type="RefSeq" id="WP_007998362.1">
    <property type="nucleotide sequence ID" value="NZ_AOJI01000013.1"/>
</dbReference>
<keyword evidence="2" id="KW-0812">Transmembrane</keyword>
<accession>M0PIL1</accession>
<dbReference type="AlphaFoldDB" id="M0PIL1"/>
<dbReference type="PANTHER" id="PTHR48090:SF7">
    <property type="entry name" value="RFBJ PROTEIN"/>
    <property type="match status" value="1"/>
</dbReference>
<dbReference type="PANTHER" id="PTHR48090">
    <property type="entry name" value="UNDECAPRENYL-PHOSPHATE 4-DEOXY-4-FORMAMIDO-L-ARABINOSE TRANSFERASE-RELATED"/>
    <property type="match status" value="1"/>
</dbReference>
<feature type="compositionally biased region" description="Basic and acidic residues" evidence="1">
    <location>
        <begin position="316"/>
        <end position="335"/>
    </location>
</feature>
<gene>
    <name evidence="4" type="ORF">C461_02536</name>
</gene>